<evidence type="ECO:0000256" key="7">
    <source>
        <dbReference type="SAM" id="Phobius"/>
    </source>
</evidence>
<evidence type="ECO:0000313" key="9">
    <source>
        <dbReference type="Proteomes" id="UP000697995"/>
    </source>
</evidence>
<evidence type="ECO:0008006" key="10">
    <source>
        <dbReference type="Google" id="ProtNLM"/>
    </source>
</evidence>
<evidence type="ECO:0000256" key="6">
    <source>
        <dbReference type="ARBA" id="ARBA00023136"/>
    </source>
</evidence>
<sequence>MAWWSALAQGLDRGADRRMERPKGLVYWLDSPSPPASSLVLALQHVAVQSVYFVLAAATASAISGDPADATRFLCLSILTVALWQALQLLTRGPLGSGYPVPATHAPAMLGAYAAAGAAGAGFAAAGAMVVVAGLAAMLLSLAMRRLRVLIPNEVAGVVVMLIGVSLLLLATQLFGLQPGGAAPGPGGVAVLLLSILAMVAVALSRTPAARISVLVGGAFGVALSLLLGEVPEQAGAVVAASPWFALPRPWAPDFAAMQPAPLAAFLLALVAAKASAVGGFLMIQRAADAGWTRPDAPPVQRGLLANGLAVALAGLVGGAAPGPATAAAGLSVATGTLARRIVWIGTGVLVLFAFCPKLVALFVVAPPAVKAATLIYVSGYIVVQGAQLATVRLLDARRSAIAALGLGAGLVAALAPAAFAAKLPALASPLALGALVAFLANLATLPLVTQRAEIRLDAGPGAARQAGEWAAGLAGAWGLKPQTARQMDRALLEVLEVLTERGIGGVALAARRGEDRLELLLRWPGAALPAPAARPRPEDLLGPAEAQEAFALWLATRDALGFTQRAAEGGTEARLVFED</sequence>
<feature type="transmembrane region" description="Helical" evidence="7">
    <location>
        <begin position="155"/>
        <end position="175"/>
    </location>
</feature>
<evidence type="ECO:0000256" key="2">
    <source>
        <dbReference type="ARBA" id="ARBA00008821"/>
    </source>
</evidence>
<dbReference type="PANTHER" id="PTHR42810">
    <property type="entry name" value="PURINE PERMEASE C1399.01C-RELATED"/>
    <property type="match status" value="1"/>
</dbReference>
<feature type="transmembrane region" description="Helical" evidence="7">
    <location>
        <begin position="402"/>
        <end position="421"/>
    </location>
</feature>
<feature type="transmembrane region" description="Helical" evidence="7">
    <location>
        <begin position="427"/>
        <end position="449"/>
    </location>
</feature>
<dbReference type="InterPro" id="IPR006043">
    <property type="entry name" value="NCS2"/>
</dbReference>
<dbReference type="Proteomes" id="UP000697995">
    <property type="component" value="Unassembled WGS sequence"/>
</dbReference>
<dbReference type="RefSeq" id="WP_133222998.1">
    <property type="nucleotide sequence ID" value="NZ_NRSG01000375.1"/>
</dbReference>
<keyword evidence="5 7" id="KW-1133">Transmembrane helix</keyword>
<dbReference type="EMBL" id="NRSG01000375">
    <property type="protein sequence ID" value="MBK1661801.1"/>
    <property type="molecule type" value="Genomic_DNA"/>
</dbReference>
<feature type="transmembrane region" description="Helical" evidence="7">
    <location>
        <begin position="342"/>
        <end position="366"/>
    </location>
</feature>
<dbReference type="Pfam" id="PF00860">
    <property type="entry name" value="Xan_ur_permease"/>
    <property type="match status" value="1"/>
</dbReference>
<comment type="caution">
    <text evidence="8">The sequence shown here is derived from an EMBL/GenBank/DDBJ whole genome shotgun (WGS) entry which is preliminary data.</text>
</comment>
<comment type="similarity">
    <text evidence="2">Belongs to the nucleobase:cation symporter-2 (NCS2) (TC 2.A.40) family.</text>
</comment>
<feature type="transmembrane region" description="Helical" evidence="7">
    <location>
        <begin position="264"/>
        <end position="284"/>
    </location>
</feature>
<dbReference type="PANTHER" id="PTHR42810:SF4">
    <property type="entry name" value="URIC ACID TRANSPORTER UACT"/>
    <property type="match status" value="1"/>
</dbReference>
<gene>
    <name evidence="8" type="ORF">CKO45_26735</name>
</gene>
<evidence type="ECO:0000256" key="3">
    <source>
        <dbReference type="ARBA" id="ARBA00022448"/>
    </source>
</evidence>
<keyword evidence="4 7" id="KW-0812">Transmembrane</keyword>
<evidence type="ECO:0000313" key="8">
    <source>
        <dbReference type="EMBL" id="MBK1661801.1"/>
    </source>
</evidence>
<keyword evidence="9" id="KW-1185">Reference proteome</keyword>
<feature type="transmembrane region" description="Helical" evidence="7">
    <location>
        <begin position="110"/>
        <end position="143"/>
    </location>
</feature>
<comment type="subcellular location">
    <subcellularLocation>
        <location evidence="1">Membrane</location>
        <topology evidence="1">Multi-pass membrane protein</topology>
    </subcellularLocation>
</comment>
<evidence type="ECO:0000256" key="5">
    <source>
        <dbReference type="ARBA" id="ARBA00022989"/>
    </source>
</evidence>
<evidence type="ECO:0000256" key="4">
    <source>
        <dbReference type="ARBA" id="ARBA00022692"/>
    </source>
</evidence>
<organism evidence="8 9">
    <name type="scientific">Paracraurococcus ruber</name>
    <dbReference type="NCBI Taxonomy" id="77675"/>
    <lineage>
        <taxon>Bacteria</taxon>
        <taxon>Pseudomonadati</taxon>
        <taxon>Pseudomonadota</taxon>
        <taxon>Alphaproteobacteria</taxon>
        <taxon>Acetobacterales</taxon>
        <taxon>Roseomonadaceae</taxon>
        <taxon>Paracraurococcus</taxon>
    </lineage>
</organism>
<name>A0ABS1D5G5_9PROT</name>
<proteinExistence type="inferred from homology"/>
<feature type="transmembrane region" description="Helical" evidence="7">
    <location>
        <begin position="70"/>
        <end position="90"/>
    </location>
</feature>
<evidence type="ECO:0000256" key="1">
    <source>
        <dbReference type="ARBA" id="ARBA00004141"/>
    </source>
</evidence>
<keyword evidence="3" id="KW-0813">Transport</keyword>
<protein>
    <recommendedName>
        <fullName evidence="10">Xanthine/uracil permease</fullName>
    </recommendedName>
</protein>
<feature type="transmembrane region" description="Helical" evidence="7">
    <location>
        <begin position="36"/>
        <end position="58"/>
    </location>
</feature>
<accession>A0ABS1D5G5</accession>
<keyword evidence="6 7" id="KW-0472">Membrane</keyword>
<feature type="transmembrane region" description="Helical" evidence="7">
    <location>
        <begin position="187"/>
        <end position="205"/>
    </location>
</feature>
<feature type="transmembrane region" description="Helical" evidence="7">
    <location>
        <begin position="212"/>
        <end position="229"/>
    </location>
</feature>
<feature type="transmembrane region" description="Helical" evidence="7">
    <location>
        <begin position="304"/>
        <end position="330"/>
    </location>
</feature>
<reference evidence="8 9" key="1">
    <citation type="journal article" date="2020" name="Microorganisms">
        <title>Osmotic Adaptation and Compatible Solute Biosynthesis of Phototrophic Bacteria as Revealed from Genome Analyses.</title>
        <authorList>
            <person name="Imhoff J.F."/>
            <person name="Rahn T."/>
            <person name="Kunzel S."/>
            <person name="Keller A."/>
            <person name="Neulinger S.C."/>
        </authorList>
    </citation>
    <scope>NUCLEOTIDE SEQUENCE [LARGE SCALE GENOMIC DNA]</scope>
    <source>
        <strain evidence="8 9">DSM 15382</strain>
    </source>
</reference>